<keyword evidence="4" id="KW-0539">Nucleus</keyword>
<dbReference type="GO" id="GO:0005634">
    <property type="term" value="C:nucleus"/>
    <property type="evidence" value="ECO:0007669"/>
    <property type="project" value="UniProtKB-SubCell"/>
</dbReference>
<evidence type="ECO:0000256" key="1">
    <source>
        <dbReference type="ARBA" id="ARBA00004123"/>
    </source>
</evidence>
<evidence type="ECO:0000256" key="5">
    <source>
        <dbReference type="SAM" id="Coils"/>
    </source>
</evidence>
<evidence type="ECO:0000256" key="3">
    <source>
        <dbReference type="ARBA" id="ARBA00015405"/>
    </source>
</evidence>
<dbReference type="Pfam" id="PF09739">
    <property type="entry name" value="MCM_bind"/>
    <property type="match status" value="1"/>
</dbReference>
<name>A0A0L8GJF8_OCTBM</name>
<evidence type="ECO:0000256" key="4">
    <source>
        <dbReference type="ARBA" id="ARBA00023242"/>
    </source>
</evidence>
<dbReference type="STRING" id="37653.A0A0L8GJF8"/>
<gene>
    <name evidence="7" type="ORF">OCBIM_22032458mg</name>
</gene>
<dbReference type="InterPro" id="IPR019140">
    <property type="entry name" value="MCM_complex-bd"/>
</dbReference>
<protein>
    <recommendedName>
        <fullName evidence="3">Mini-chromosome maintenance complex-binding protein</fullName>
    </recommendedName>
</protein>
<evidence type="ECO:0000256" key="2">
    <source>
        <dbReference type="ARBA" id="ARBA00007925"/>
    </source>
</evidence>
<feature type="region of interest" description="Disordered" evidence="6">
    <location>
        <begin position="172"/>
        <end position="213"/>
    </location>
</feature>
<dbReference type="EMBL" id="KQ421549">
    <property type="protein sequence ID" value="KOF77126.1"/>
    <property type="molecule type" value="Genomic_DNA"/>
</dbReference>
<dbReference type="PANTHER" id="PTHR13489">
    <property type="entry name" value="MINI-CHROMOSOME MAINTENANCE COMPLEX-BINDING PROTEIN"/>
    <property type="match status" value="1"/>
</dbReference>
<feature type="compositionally biased region" description="Low complexity" evidence="6">
    <location>
        <begin position="172"/>
        <end position="183"/>
    </location>
</feature>
<accession>A0A0L8GJF8</accession>
<dbReference type="PANTHER" id="PTHR13489:SF0">
    <property type="entry name" value="MINI-CHROMOSOME MAINTENANCE COMPLEX-BINDING PROTEIN"/>
    <property type="match status" value="1"/>
</dbReference>
<feature type="coiled-coil region" evidence="5">
    <location>
        <begin position="324"/>
        <end position="351"/>
    </location>
</feature>
<organism evidence="7">
    <name type="scientific">Octopus bimaculoides</name>
    <name type="common">California two-spotted octopus</name>
    <dbReference type="NCBI Taxonomy" id="37653"/>
    <lineage>
        <taxon>Eukaryota</taxon>
        <taxon>Metazoa</taxon>
        <taxon>Spiralia</taxon>
        <taxon>Lophotrochozoa</taxon>
        <taxon>Mollusca</taxon>
        <taxon>Cephalopoda</taxon>
        <taxon>Coleoidea</taxon>
        <taxon>Octopodiformes</taxon>
        <taxon>Octopoda</taxon>
        <taxon>Incirrata</taxon>
        <taxon>Octopodidae</taxon>
        <taxon>Octopus</taxon>
    </lineage>
</organism>
<comment type="subcellular location">
    <subcellularLocation>
        <location evidence="1">Nucleus</location>
    </subcellularLocation>
</comment>
<feature type="compositionally biased region" description="Basic and acidic residues" evidence="6">
    <location>
        <begin position="200"/>
        <end position="213"/>
    </location>
</feature>
<proteinExistence type="inferred from homology"/>
<dbReference type="OrthoDB" id="329666at2759"/>
<dbReference type="GO" id="GO:0006261">
    <property type="term" value="P:DNA-templated DNA replication"/>
    <property type="evidence" value="ECO:0007669"/>
    <property type="project" value="TreeGrafter"/>
</dbReference>
<keyword evidence="5" id="KW-0175">Coiled coil</keyword>
<comment type="similarity">
    <text evidence="2">Belongs to the MCMBP family.</text>
</comment>
<evidence type="ECO:0000313" key="7">
    <source>
        <dbReference type="EMBL" id="KOF77126.1"/>
    </source>
</evidence>
<sequence length="635" mass="72317">MQQHVLQNISRHSRAVNKVDFKENSLCAYIMPGLFDYVNQPLQIIQKLFDQQGSLKPESVSDYFRKELEKPSLAAQVKSVNSTALHDLIPNSLVRYRCMVQDMFDPEFYMGTYKIKDPCTKQTFVKCGMYRDVAECKPEEIVTDSNQIVMLDRQTLYCIPIPAETQWEKTVSSELSASASGSLKRPHDDVDDTEDMECTNPHDTEMNPEDKRSRQNIFEGQTSTTSPLDLNFPLPGETGPACLVKIYDKVDSLKVNDMLEVIGILSIDPSMVADSPDFSDDIEEGMNSTAVEHLPPPSLVPRIHAVIVNKVEHNNPWLTNSLDKDSQEKILAEVGEDLKTLRRRLLELLQQVTLGDSLAAEYLLCHLTSSVYFSSGLLPIGKLSLNLSRVPTSLGYAKLLHQFISSLVTKCYMLPLSLNYLNGKLFSPQKDYSKNRLKTGVLQMSKQTHLILDETQLEAGQLNVEGHKNIKALENVIRFQKIEYDFGFYQREYESNIEVLCISEGKSILPADVHVPLDISIRYENLDSYFSHLNNELTPNLVKKFQIYLGLVKRMEYTLEKEFEQFVQNDFISMRKNDSKSITEDGLHSLLNLTRLLTMSWGLPGPTAEMWQRAKVLETSCRERVPQQTQTLQPH</sequence>
<evidence type="ECO:0000256" key="6">
    <source>
        <dbReference type="SAM" id="MobiDB-lite"/>
    </source>
</evidence>
<dbReference type="AlphaFoldDB" id="A0A0L8GJF8"/>
<reference evidence="7" key="1">
    <citation type="submission" date="2015-07" db="EMBL/GenBank/DDBJ databases">
        <title>MeaNS - Measles Nucleotide Surveillance Program.</title>
        <authorList>
            <person name="Tran T."/>
            <person name="Druce J."/>
        </authorList>
    </citation>
    <scope>NUCLEOTIDE SEQUENCE</scope>
    <source>
        <strain evidence="7">UCB-OBI-ISO-001</strain>
        <tissue evidence="7">Gonad</tissue>
    </source>
</reference>
<dbReference type="GO" id="GO:0003682">
    <property type="term" value="F:chromatin binding"/>
    <property type="evidence" value="ECO:0007669"/>
    <property type="project" value="TreeGrafter"/>
</dbReference>